<dbReference type="InterPro" id="IPR046062">
    <property type="entry name" value="DUF6020"/>
</dbReference>
<comment type="caution">
    <text evidence="2">The sequence shown here is derived from an EMBL/GenBank/DDBJ whole genome shotgun (WGS) entry which is preliminary data.</text>
</comment>
<keyword evidence="1" id="KW-0812">Transmembrane</keyword>
<feature type="transmembrane region" description="Helical" evidence="1">
    <location>
        <begin position="548"/>
        <end position="565"/>
    </location>
</feature>
<evidence type="ECO:0000256" key="1">
    <source>
        <dbReference type="SAM" id="Phobius"/>
    </source>
</evidence>
<proteinExistence type="predicted"/>
<dbReference type="RefSeq" id="WP_199468040.1">
    <property type="nucleotide sequence ID" value="NZ_JAAOCP010000004.1"/>
</dbReference>
<feature type="transmembrane region" description="Helical" evidence="1">
    <location>
        <begin position="248"/>
        <end position="267"/>
    </location>
</feature>
<feature type="transmembrane region" description="Helical" evidence="1">
    <location>
        <begin position="273"/>
        <end position="305"/>
    </location>
</feature>
<dbReference type="Proteomes" id="UP000728106">
    <property type="component" value="Unassembled WGS sequence"/>
</dbReference>
<gene>
    <name evidence="2" type="ORF">HAU20_04510</name>
</gene>
<feature type="transmembrane region" description="Helical" evidence="1">
    <location>
        <begin position="312"/>
        <end position="337"/>
    </location>
</feature>
<accession>A0AA40YPU9</accession>
<feature type="transmembrane region" description="Helical" evidence="1">
    <location>
        <begin position="494"/>
        <end position="517"/>
    </location>
</feature>
<feature type="transmembrane region" description="Helical" evidence="1">
    <location>
        <begin position="188"/>
        <end position="209"/>
    </location>
</feature>
<feature type="transmembrane region" description="Helical" evidence="1">
    <location>
        <begin position="45"/>
        <end position="67"/>
    </location>
</feature>
<protein>
    <recommendedName>
        <fullName evidence="4">Beta-carotene 15,15'-monooxygenase</fullName>
    </recommendedName>
</protein>
<feature type="transmembrane region" description="Helical" evidence="1">
    <location>
        <begin position="524"/>
        <end position="542"/>
    </location>
</feature>
<evidence type="ECO:0000313" key="3">
    <source>
        <dbReference type="Proteomes" id="UP000728106"/>
    </source>
</evidence>
<feature type="transmembrane region" description="Helical" evidence="1">
    <location>
        <begin position="221"/>
        <end position="241"/>
    </location>
</feature>
<sequence>MNMTKLFKSFNWLYVFVIAAVIAGSTVFGLYAENISAVLHEIRQNLFNSFVTGVVVMLAVVGLYLFLVKLTNLELGKVKVVNRFNNLVEWVFEKTTRLYAVIFLTWVPYVLAIFPGAAGWDLAMQVQEVVDNKGHLAREHAFAPSDVYPIAHYLVEEGHGLLTNQHNFFLTMIYGGVAKYSLQWFDSFVPGVAFLAVTQMLFTIFAFAYTLKVLGKYVKNTVIKLVAFLIVEISFLIPISGMDLNKNALFAAAFVQFLGIVITYLKGDNSTGTFWLLLITTVVILIAVKFGWMIIAAELVIAIFYKSLRKPFILALGIPLIIFKVSLAVLFSTGVVIEDDPIEAKGIQIQQVALYLREYPDDISRKDKAALNKIFNLKVAADTYNPNNTDPVKSSGYYDKFSYRFRTMKAKYWDGFNGIWLRMFAKHPSVFIRAAALKFYSYFDVFSPQIRDLTVTLPDFNLKGEELDGVKHGQPNDNVVRNFLDRLIHQDKGVISLLNSGVWFNVLGLIIIGAIIYRWAWHSLLIIMPFGVQVAAMIVSPLNGSTRYSLGFIFAFFAIVMLLFADQSVRNNKK</sequence>
<organism evidence="2 3">
    <name type="scientific">Weissella confusa</name>
    <name type="common">Lactobacillus confusus</name>
    <dbReference type="NCBI Taxonomy" id="1583"/>
    <lineage>
        <taxon>Bacteria</taxon>
        <taxon>Bacillati</taxon>
        <taxon>Bacillota</taxon>
        <taxon>Bacilli</taxon>
        <taxon>Lactobacillales</taxon>
        <taxon>Lactobacillaceae</taxon>
        <taxon>Weissella</taxon>
    </lineage>
</organism>
<reference evidence="2 3" key="1">
    <citation type="journal article" date="2021" name="Int. J. Food Microbiol.">
        <title>Safety demonstration of a microbial species for use in the food chain: Weissella confusa.</title>
        <authorList>
            <person name="Bourdichon F."/>
            <person name="Patrone V."/>
            <person name="Fontana A."/>
            <person name="Milani G."/>
            <person name="Morelli L."/>
        </authorList>
    </citation>
    <scope>NUCLEOTIDE SEQUENCE [LARGE SCALE GENOMIC DNA]</scope>
    <source>
        <strain evidence="2 3">CCUG 43002</strain>
    </source>
</reference>
<keyword evidence="1" id="KW-1133">Transmembrane helix</keyword>
<feature type="transmembrane region" description="Helical" evidence="1">
    <location>
        <begin position="98"/>
        <end position="118"/>
    </location>
</feature>
<dbReference type="AlphaFoldDB" id="A0AA40YPU9"/>
<keyword evidence="1" id="KW-0472">Membrane</keyword>
<evidence type="ECO:0008006" key="4">
    <source>
        <dbReference type="Google" id="ProtNLM"/>
    </source>
</evidence>
<evidence type="ECO:0000313" key="2">
    <source>
        <dbReference type="EMBL" id="MBJ7638650.1"/>
    </source>
</evidence>
<dbReference type="Pfam" id="PF19484">
    <property type="entry name" value="DUF6020"/>
    <property type="match status" value="1"/>
</dbReference>
<keyword evidence="3" id="KW-1185">Reference proteome</keyword>
<name>A0AA40YPU9_WEICO</name>
<feature type="transmembrane region" description="Helical" evidence="1">
    <location>
        <begin position="12"/>
        <end position="33"/>
    </location>
</feature>
<dbReference type="EMBL" id="JAAOCP010000004">
    <property type="protein sequence ID" value="MBJ7638650.1"/>
    <property type="molecule type" value="Genomic_DNA"/>
</dbReference>